<dbReference type="Proteomes" id="UP000501802">
    <property type="component" value="Chromosome"/>
</dbReference>
<dbReference type="InterPro" id="IPR011990">
    <property type="entry name" value="TPR-like_helical_dom_sf"/>
</dbReference>
<dbReference type="AlphaFoldDB" id="A0A6G9ARA6"/>
<proteinExistence type="predicted"/>
<evidence type="ECO:0000313" key="1">
    <source>
        <dbReference type="EMBL" id="QIP14864.1"/>
    </source>
</evidence>
<protein>
    <recommendedName>
        <fullName evidence="3">Tetratricopeptide repeat protein</fullName>
    </recommendedName>
</protein>
<dbReference type="RefSeq" id="WP_167211778.1">
    <property type="nucleotide sequence ID" value="NZ_CP050063.1"/>
</dbReference>
<evidence type="ECO:0008006" key="3">
    <source>
        <dbReference type="Google" id="ProtNLM"/>
    </source>
</evidence>
<organism evidence="1 2">
    <name type="scientific">Spirosoma aureum</name>
    <dbReference type="NCBI Taxonomy" id="2692134"/>
    <lineage>
        <taxon>Bacteria</taxon>
        <taxon>Pseudomonadati</taxon>
        <taxon>Bacteroidota</taxon>
        <taxon>Cytophagia</taxon>
        <taxon>Cytophagales</taxon>
        <taxon>Cytophagaceae</taxon>
        <taxon>Spirosoma</taxon>
    </lineage>
</organism>
<evidence type="ECO:0000313" key="2">
    <source>
        <dbReference type="Proteomes" id="UP000501802"/>
    </source>
</evidence>
<dbReference type="EMBL" id="CP050063">
    <property type="protein sequence ID" value="QIP14864.1"/>
    <property type="molecule type" value="Genomic_DNA"/>
</dbReference>
<dbReference type="KEGG" id="spib:G8759_20695"/>
<reference evidence="1 2" key="1">
    <citation type="submission" date="2020-03" db="EMBL/GenBank/DDBJ databases">
        <authorList>
            <person name="Kim M.K."/>
        </authorList>
    </citation>
    <scope>NUCLEOTIDE SEQUENCE [LARGE SCALE GENOMIC DNA]</scope>
    <source>
        <strain evidence="1 2">BT328</strain>
    </source>
</reference>
<sequence>MPTSKPSLSRFRRISLSIGILLAFACGPGLFDENEFLSYFLPESSNAQPQDRRYFFTPQLYNYDSETEADTIRQVDENLNAWAAYAGGNVPATAVAKALYEGDESAGNRFVAQLSRTHTPALDYLKLALQADKASGGGDIWNPDPADTTQLTQLLNEARTKYNTVDDPFLKERYAYQAVKMADQIGDHDQCLDLYAQLITPITKKTFISDWALCRHAGAAFSLGDTARAIYEFAQVFDRCPSRRPQAEASLRIYGIRFRAEALKFAKNDQEKAAVYALCAIQPKQDALPLLKELVALAPENPLVELTMAREINRNEYFFLGEQNPIYGYDETTKKDSIAFEDRRKMSISYADQLRAFALDAAKNEKLNDPAYWYTAAAYLAYLDKDYDEATTTLDKAEQARTSNADLKKQIALQRMLLMAAQTETINSQIENQLIGYLEQFGNAKNFRLNNAFVEVCQQFARRYQQEAAGSKSDGWLSGCSRSRKETGKEMTVAKAFLMTMLTSSQLNRSEAYVNVNSDQLVIEDSTSAATMQQVLAFSQQPNPTDFDKRLLKLTGFDADYLNTLLGRRLLAEHRYAEAATAFGKVSPKAWSDEPFASNFNQNPLDVPVNRQEAAGANSYSPVQFTQRMAELQQETPKRTGDEAAKLYYELGCGAYNLSWFGNSWILVKRSWSSAELVSSLYGQMKSTERAQMEQQLIRNVYYSTQPAKAFFEQAMKAAQQPELAAKACFMAARCEQNELTVRLAIEEVKRGYADFDEKEWSALTRKLQREQYGRYFSRLSMDYKQTKFQAEVLRECATYADYVAHR</sequence>
<accession>A0A6G9ARA6</accession>
<keyword evidence="2" id="KW-1185">Reference proteome</keyword>
<name>A0A6G9ARA6_9BACT</name>
<dbReference type="PROSITE" id="PS51257">
    <property type="entry name" value="PROKAR_LIPOPROTEIN"/>
    <property type="match status" value="1"/>
</dbReference>
<dbReference type="SUPFAM" id="SSF48452">
    <property type="entry name" value="TPR-like"/>
    <property type="match status" value="1"/>
</dbReference>
<gene>
    <name evidence="1" type="ORF">G8759_20695</name>
</gene>